<dbReference type="OrthoDB" id="1357129at2"/>
<comment type="caution">
    <text evidence="2">The sequence shown here is derived from an EMBL/GenBank/DDBJ whole genome shotgun (WGS) entry which is preliminary data.</text>
</comment>
<dbReference type="GO" id="GO:0005509">
    <property type="term" value="F:calcium ion binding"/>
    <property type="evidence" value="ECO:0007669"/>
    <property type="project" value="InterPro"/>
</dbReference>
<dbReference type="Proteomes" id="UP000245618">
    <property type="component" value="Unassembled WGS sequence"/>
</dbReference>
<dbReference type="AlphaFoldDB" id="A0A2U1JX38"/>
<dbReference type="Gene3D" id="1.10.220.10">
    <property type="entry name" value="Annexin"/>
    <property type="match status" value="1"/>
</dbReference>
<reference evidence="2 3" key="1">
    <citation type="submission" date="2018-04" db="EMBL/GenBank/DDBJ databases">
        <title>Flavobacterium sp. nov., isolated from glacier ice.</title>
        <authorList>
            <person name="Liu Q."/>
            <person name="Xin Y.-H."/>
        </authorList>
    </citation>
    <scope>NUCLEOTIDE SEQUENCE [LARGE SCALE GENOMIC DNA]</scope>
    <source>
        <strain evidence="2 3">LB2P30</strain>
    </source>
</reference>
<proteinExistence type="predicted"/>
<dbReference type="RefSeq" id="WP_116762144.1">
    <property type="nucleotide sequence ID" value="NZ_QCZH01000006.1"/>
</dbReference>
<protein>
    <submittedName>
        <fullName evidence="2">Uncharacterized protein</fullName>
    </submittedName>
</protein>
<evidence type="ECO:0000313" key="2">
    <source>
        <dbReference type="EMBL" id="PWA09514.1"/>
    </source>
</evidence>
<evidence type="ECO:0000256" key="1">
    <source>
        <dbReference type="SAM" id="Phobius"/>
    </source>
</evidence>
<keyword evidence="1" id="KW-0812">Transmembrane</keyword>
<accession>A0A2U1JX38</accession>
<dbReference type="GO" id="GO:0005544">
    <property type="term" value="F:calcium-dependent phospholipid binding"/>
    <property type="evidence" value="ECO:0007669"/>
    <property type="project" value="InterPro"/>
</dbReference>
<dbReference type="EMBL" id="QCZH01000006">
    <property type="protein sequence ID" value="PWA09514.1"/>
    <property type="molecule type" value="Genomic_DNA"/>
</dbReference>
<organism evidence="2 3">
    <name type="scientific">Flavobacterium laiguense</name>
    <dbReference type="NCBI Taxonomy" id="2169409"/>
    <lineage>
        <taxon>Bacteria</taxon>
        <taxon>Pseudomonadati</taxon>
        <taxon>Bacteroidota</taxon>
        <taxon>Flavobacteriia</taxon>
        <taxon>Flavobacteriales</taxon>
        <taxon>Flavobacteriaceae</taxon>
        <taxon>Flavobacterium</taxon>
    </lineage>
</organism>
<keyword evidence="3" id="KW-1185">Reference proteome</keyword>
<keyword evidence="1" id="KW-1133">Transmembrane helix</keyword>
<sequence>MEKKKAIIIGFSVLVLGVGAYFLTKTNKDGKSILGGKKKYIDEGDINTAPVFSAKQKVSLLYEAMNRYSGTDETLIVETLTGVTQAQFGAINKLWGLKNYNTLLGYNTVGGSKLPLKRWLREELNDEYYILLRKKFPLYL</sequence>
<gene>
    <name evidence="2" type="ORF">DB891_07475</name>
</gene>
<feature type="transmembrane region" description="Helical" evidence="1">
    <location>
        <begin position="6"/>
        <end position="24"/>
    </location>
</feature>
<evidence type="ECO:0000313" key="3">
    <source>
        <dbReference type="Proteomes" id="UP000245618"/>
    </source>
</evidence>
<dbReference type="InterPro" id="IPR037104">
    <property type="entry name" value="Annexin_sf"/>
</dbReference>
<keyword evidence="1" id="KW-0472">Membrane</keyword>
<name>A0A2U1JX38_9FLAO</name>